<dbReference type="EMBL" id="JARKIB010000141">
    <property type="protein sequence ID" value="KAJ7732974.1"/>
    <property type="molecule type" value="Genomic_DNA"/>
</dbReference>
<keyword evidence="2" id="KW-1185">Reference proteome</keyword>
<protein>
    <recommendedName>
        <fullName evidence="3">RNase H type-1 domain-containing protein</fullName>
    </recommendedName>
</protein>
<evidence type="ECO:0000313" key="2">
    <source>
        <dbReference type="Proteomes" id="UP001215598"/>
    </source>
</evidence>
<reference evidence="1" key="1">
    <citation type="submission" date="2023-03" db="EMBL/GenBank/DDBJ databases">
        <title>Massive genome expansion in bonnet fungi (Mycena s.s.) driven by repeated elements and novel gene families across ecological guilds.</title>
        <authorList>
            <consortium name="Lawrence Berkeley National Laboratory"/>
            <person name="Harder C.B."/>
            <person name="Miyauchi S."/>
            <person name="Viragh M."/>
            <person name="Kuo A."/>
            <person name="Thoen E."/>
            <person name="Andreopoulos B."/>
            <person name="Lu D."/>
            <person name="Skrede I."/>
            <person name="Drula E."/>
            <person name="Henrissat B."/>
            <person name="Morin E."/>
            <person name="Kohler A."/>
            <person name="Barry K."/>
            <person name="LaButti K."/>
            <person name="Morin E."/>
            <person name="Salamov A."/>
            <person name="Lipzen A."/>
            <person name="Mereny Z."/>
            <person name="Hegedus B."/>
            <person name="Baldrian P."/>
            <person name="Stursova M."/>
            <person name="Weitz H."/>
            <person name="Taylor A."/>
            <person name="Grigoriev I.V."/>
            <person name="Nagy L.G."/>
            <person name="Martin F."/>
            <person name="Kauserud H."/>
        </authorList>
    </citation>
    <scope>NUCLEOTIDE SEQUENCE</scope>
    <source>
        <strain evidence="1">CBHHK182m</strain>
    </source>
</reference>
<comment type="caution">
    <text evidence="1">The sequence shown here is derived from an EMBL/GenBank/DDBJ whole genome shotgun (WGS) entry which is preliminary data.</text>
</comment>
<accession>A0AAD7I1G9</accession>
<name>A0AAD7I1G9_9AGAR</name>
<evidence type="ECO:0008006" key="3">
    <source>
        <dbReference type="Google" id="ProtNLM"/>
    </source>
</evidence>
<proteinExistence type="predicted"/>
<organism evidence="1 2">
    <name type="scientific">Mycena metata</name>
    <dbReference type="NCBI Taxonomy" id="1033252"/>
    <lineage>
        <taxon>Eukaryota</taxon>
        <taxon>Fungi</taxon>
        <taxon>Dikarya</taxon>
        <taxon>Basidiomycota</taxon>
        <taxon>Agaricomycotina</taxon>
        <taxon>Agaricomycetes</taxon>
        <taxon>Agaricomycetidae</taxon>
        <taxon>Agaricales</taxon>
        <taxon>Marasmiineae</taxon>
        <taxon>Mycenaceae</taxon>
        <taxon>Mycena</taxon>
    </lineage>
</organism>
<dbReference type="GO" id="GO:0003676">
    <property type="term" value="F:nucleic acid binding"/>
    <property type="evidence" value="ECO:0007669"/>
    <property type="project" value="InterPro"/>
</dbReference>
<sequence>MLDQCFKVHNGKMSLRVHLGERGFSTAGNLMCLASDCRLDSEQEFASTVNLHVRSNFEFFFYKDWQGHHTGNFCSQKIPHRVALFYREGDPRNKSGTLPEGVEASTTNAEISAAILAIRRTPANVDLRLDSQRDVVLKSATKFLGPNEDRGWIGTPNKKSSRALGAALRARKGAKTTIAVVNDTRTATASDMSRDSALDPTAITSEINIEIASDHVIAGAKLSTLTQALAYKEWSRVSLSTGLKPTVRIETPSCFDRKMYMLRAFEKILDVEFVNVWSTSRPAVSDTYLSTKSVSRFGLRPAHWVPSLPKILVIGDVPRDAVTAARRIIQQAALLEDDLTANDSTEGADQIFSKFKGF</sequence>
<dbReference type="Proteomes" id="UP001215598">
    <property type="component" value="Unassembled WGS sequence"/>
</dbReference>
<evidence type="ECO:0000313" key="1">
    <source>
        <dbReference type="EMBL" id="KAJ7732974.1"/>
    </source>
</evidence>
<gene>
    <name evidence="1" type="ORF">B0H16DRAFT_1769664</name>
</gene>
<dbReference type="InterPro" id="IPR036397">
    <property type="entry name" value="RNaseH_sf"/>
</dbReference>
<dbReference type="Gene3D" id="3.30.420.10">
    <property type="entry name" value="Ribonuclease H-like superfamily/Ribonuclease H"/>
    <property type="match status" value="1"/>
</dbReference>
<dbReference type="AlphaFoldDB" id="A0AAD7I1G9"/>